<dbReference type="OrthoDB" id="86131at2157"/>
<keyword evidence="3" id="KW-1185">Reference proteome</keyword>
<dbReference type="HOGENOM" id="CLU_099718_0_0_2"/>
<gene>
    <name evidence="2" type="ordered locus">Hbut_1213</name>
</gene>
<keyword evidence="1" id="KW-0812">Transmembrane</keyword>
<evidence type="ECO:0000256" key="1">
    <source>
        <dbReference type="SAM" id="Phobius"/>
    </source>
</evidence>
<dbReference type="RefSeq" id="WP_011822365.1">
    <property type="nucleotide sequence ID" value="NC_008818.1"/>
</dbReference>
<feature type="transmembrane region" description="Helical" evidence="1">
    <location>
        <begin position="149"/>
        <end position="171"/>
    </location>
</feature>
<dbReference type="PANTHER" id="PTHR35864">
    <property type="entry name" value="ZINC METALLOPROTEASE MJ0611-RELATED"/>
    <property type="match status" value="1"/>
</dbReference>
<reference evidence="2 3" key="1">
    <citation type="journal article" date="2007" name="Archaea">
        <title>The genome of Hyperthermus butylicus: a sulfur-reducing, peptide fermenting, neutrophilic Crenarchaeote growing up to 108 degrees C.</title>
        <authorList>
            <person name="Brugger K."/>
            <person name="Chen L."/>
            <person name="Stark M."/>
            <person name="Zibat A."/>
            <person name="Redder P."/>
            <person name="Ruepp A."/>
            <person name="Awayez M."/>
            <person name="She Q."/>
            <person name="Garrett R.A."/>
            <person name="Klenk H.P."/>
        </authorList>
    </citation>
    <scope>NUCLEOTIDE SEQUENCE [LARGE SCALE GENOMIC DNA]</scope>
    <source>
        <strain evidence="3">DSM 5456 / JCM 9403 / PLM1-5</strain>
    </source>
</reference>
<keyword evidence="1" id="KW-0472">Membrane</keyword>
<dbReference type="EnsemblBacteria" id="ABM81047">
    <property type="protein sequence ID" value="ABM81047"/>
    <property type="gene ID" value="Hbut_1213"/>
</dbReference>
<proteinExistence type="predicted"/>
<feature type="transmembrane region" description="Helical" evidence="1">
    <location>
        <begin position="183"/>
        <end position="198"/>
    </location>
</feature>
<dbReference type="GeneID" id="25393319"/>
<dbReference type="InterPro" id="IPR052348">
    <property type="entry name" value="Metallopeptidase_M50B"/>
</dbReference>
<dbReference type="eggNOG" id="arCOG00614">
    <property type="taxonomic scope" value="Archaea"/>
</dbReference>
<feature type="transmembrane region" description="Helical" evidence="1">
    <location>
        <begin position="16"/>
        <end position="37"/>
    </location>
</feature>
<dbReference type="AlphaFoldDB" id="A2BM36"/>
<sequence length="199" mass="21607">MYVFRDEPIYMEEWKALLIASLAIAFGFVGFNVVGVIANPVSYAGGVLAGAIIGVVLHELAHAWMGRREGCVAHFVLSRIGLSLTLFFGLLRTLNIPFVILAPGYVSLYCRTFARDDYVAAAGPMTNIVLAVIGRAAERLAASTSYGAYVFAAGFTDVNAWIALFNLLPFIPLDGSKIMRRNLIAWLAMLVLAIVLAYL</sequence>
<dbReference type="EMBL" id="CP000493">
    <property type="protein sequence ID" value="ABM81047.1"/>
    <property type="molecule type" value="Genomic_DNA"/>
</dbReference>
<protein>
    <submittedName>
        <fullName evidence="2">Peptidase</fullName>
    </submittedName>
</protein>
<accession>A2BM36</accession>
<evidence type="ECO:0000313" key="2">
    <source>
        <dbReference type="EMBL" id="ABM81047.1"/>
    </source>
</evidence>
<name>A2BM36_HYPBU</name>
<organism evidence="2 3">
    <name type="scientific">Hyperthermus butylicus (strain DSM 5456 / JCM 9403 / PLM1-5)</name>
    <dbReference type="NCBI Taxonomy" id="415426"/>
    <lineage>
        <taxon>Archaea</taxon>
        <taxon>Thermoproteota</taxon>
        <taxon>Thermoprotei</taxon>
        <taxon>Desulfurococcales</taxon>
        <taxon>Pyrodictiaceae</taxon>
        <taxon>Hyperthermus</taxon>
    </lineage>
</organism>
<dbReference type="Proteomes" id="UP000002593">
    <property type="component" value="Chromosome"/>
</dbReference>
<evidence type="ECO:0000313" key="3">
    <source>
        <dbReference type="Proteomes" id="UP000002593"/>
    </source>
</evidence>
<dbReference type="PANTHER" id="PTHR35864:SF1">
    <property type="entry name" value="ZINC METALLOPROTEASE YWHC-RELATED"/>
    <property type="match status" value="1"/>
</dbReference>
<feature type="transmembrane region" description="Helical" evidence="1">
    <location>
        <begin position="118"/>
        <end position="137"/>
    </location>
</feature>
<dbReference type="STRING" id="415426.Hbut_1213"/>
<feature type="transmembrane region" description="Helical" evidence="1">
    <location>
        <begin position="43"/>
        <end position="61"/>
    </location>
</feature>
<dbReference type="KEGG" id="hbu:Hbut_1213"/>
<feature type="transmembrane region" description="Helical" evidence="1">
    <location>
        <begin position="82"/>
        <end position="106"/>
    </location>
</feature>
<keyword evidence="1" id="KW-1133">Transmembrane helix</keyword>